<dbReference type="Gene3D" id="3.20.19.10">
    <property type="entry name" value="Aconitase, domain 4"/>
    <property type="match status" value="1"/>
</dbReference>
<evidence type="ECO:0000259" key="1">
    <source>
        <dbReference type="Pfam" id="PF00694"/>
    </source>
</evidence>
<reference evidence="2" key="2">
    <citation type="submission" date="2021-12" db="EMBL/GenBank/DDBJ databases">
        <title>Resequencing data analysis of finger millet.</title>
        <authorList>
            <person name="Hatakeyama M."/>
            <person name="Aluri S."/>
            <person name="Balachadran M.T."/>
            <person name="Sivarajan S.R."/>
            <person name="Poveda L."/>
            <person name="Shimizu-Inatsugi R."/>
            <person name="Schlapbach R."/>
            <person name="Sreeman S.M."/>
            <person name="Shimizu K.K."/>
        </authorList>
    </citation>
    <scope>NUCLEOTIDE SEQUENCE</scope>
</reference>
<dbReference type="Pfam" id="PF00694">
    <property type="entry name" value="Aconitase_C"/>
    <property type="match status" value="1"/>
</dbReference>
<dbReference type="EMBL" id="BQKI01000008">
    <property type="protein sequence ID" value="GJM99956.1"/>
    <property type="molecule type" value="Genomic_DNA"/>
</dbReference>
<sequence length="171" mass="19003">MWNDLKVPTASVYSWYPKSSYIREPLFFKGMTSDPPGSPSIKDAYCLMSFDDSVTTDHISPAGSIHKDSPAAKYLVENGVEPKDFNSYGSHRVNYEVMMRRTFGRILNKLLGGEVGAKTIHIPTRAKLSVYDAVVRYKTDGHDTIVLAGAEYGTGSSRDWDAKGTKLLLMQ</sequence>
<evidence type="ECO:0000313" key="2">
    <source>
        <dbReference type="EMBL" id="GJM99956.1"/>
    </source>
</evidence>
<dbReference type="Gene3D" id="6.10.190.10">
    <property type="match status" value="1"/>
</dbReference>
<dbReference type="AlphaFoldDB" id="A0AAV5CN90"/>
<dbReference type="PANTHER" id="PTHR11670">
    <property type="entry name" value="ACONITASE/IRON-RESPONSIVE ELEMENT FAMILY MEMBER"/>
    <property type="match status" value="1"/>
</dbReference>
<dbReference type="InterPro" id="IPR006249">
    <property type="entry name" value="Aconitase/IRP2"/>
</dbReference>
<name>A0AAV5CN90_ELECO</name>
<evidence type="ECO:0000313" key="3">
    <source>
        <dbReference type="Proteomes" id="UP001054889"/>
    </source>
</evidence>
<reference evidence="2" key="1">
    <citation type="journal article" date="2018" name="DNA Res.">
        <title>Multiple hybrid de novo genome assembly of finger millet, an orphan allotetraploid crop.</title>
        <authorList>
            <person name="Hatakeyama M."/>
            <person name="Aluri S."/>
            <person name="Balachadran M.T."/>
            <person name="Sivarajan S.R."/>
            <person name="Patrignani A."/>
            <person name="Gruter S."/>
            <person name="Poveda L."/>
            <person name="Shimizu-Inatsugi R."/>
            <person name="Baeten J."/>
            <person name="Francoijs K.J."/>
            <person name="Nataraja K.N."/>
            <person name="Reddy Y.A.N."/>
            <person name="Phadnis S."/>
            <person name="Ravikumar R.L."/>
            <person name="Schlapbach R."/>
            <person name="Sreeman S.M."/>
            <person name="Shimizu K.K."/>
        </authorList>
    </citation>
    <scope>NUCLEOTIDE SEQUENCE</scope>
</reference>
<organism evidence="2 3">
    <name type="scientific">Eleusine coracana subsp. coracana</name>
    <dbReference type="NCBI Taxonomy" id="191504"/>
    <lineage>
        <taxon>Eukaryota</taxon>
        <taxon>Viridiplantae</taxon>
        <taxon>Streptophyta</taxon>
        <taxon>Embryophyta</taxon>
        <taxon>Tracheophyta</taxon>
        <taxon>Spermatophyta</taxon>
        <taxon>Magnoliopsida</taxon>
        <taxon>Liliopsida</taxon>
        <taxon>Poales</taxon>
        <taxon>Poaceae</taxon>
        <taxon>PACMAD clade</taxon>
        <taxon>Chloridoideae</taxon>
        <taxon>Cynodonteae</taxon>
        <taxon>Eleusininae</taxon>
        <taxon>Eleusine</taxon>
    </lineage>
</organism>
<dbReference type="InterPro" id="IPR015928">
    <property type="entry name" value="Aconitase/3IPM_dehydase_swvl"/>
</dbReference>
<protein>
    <recommendedName>
        <fullName evidence="1">Aconitase A/isopropylmalate dehydratase small subunit swivel domain-containing protein</fullName>
    </recommendedName>
</protein>
<dbReference type="GO" id="GO:0016836">
    <property type="term" value="F:hydro-lyase activity"/>
    <property type="evidence" value="ECO:0007669"/>
    <property type="project" value="UniProtKB-ARBA"/>
</dbReference>
<accession>A0AAV5CN90</accession>
<keyword evidence="3" id="KW-1185">Reference proteome</keyword>
<dbReference type="Proteomes" id="UP001054889">
    <property type="component" value="Unassembled WGS sequence"/>
</dbReference>
<feature type="domain" description="Aconitase A/isopropylmalate dehydratase small subunit swivel" evidence="1">
    <location>
        <begin position="72"/>
        <end position="167"/>
    </location>
</feature>
<dbReference type="GO" id="GO:0043436">
    <property type="term" value="P:oxoacid metabolic process"/>
    <property type="evidence" value="ECO:0007669"/>
    <property type="project" value="UniProtKB-ARBA"/>
</dbReference>
<dbReference type="SUPFAM" id="SSF52016">
    <property type="entry name" value="LeuD/IlvD-like"/>
    <property type="match status" value="1"/>
</dbReference>
<gene>
    <name evidence="2" type="primary">ga17099</name>
    <name evidence="2" type="ORF">PR202_ga17099</name>
</gene>
<dbReference type="InterPro" id="IPR000573">
    <property type="entry name" value="AconitaseA/IPMdHydase_ssu_swvl"/>
</dbReference>
<comment type="caution">
    <text evidence="2">The sequence shown here is derived from an EMBL/GenBank/DDBJ whole genome shotgun (WGS) entry which is preliminary data.</text>
</comment>
<proteinExistence type="predicted"/>